<evidence type="ECO:0000313" key="2">
    <source>
        <dbReference type="Proteomes" id="UP000046392"/>
    </source>
</evidence>
<dbReference type="Proteomes" id="UP000046392">
    <property type="component" value="Unplaced"/>
</dbReference>
<evidence type="ECO:0000256" key="1">
    <source>
        <dbReference type="SAM" id="Phobius"/>
    </source>
</evidence>
<keyword evidence="1" id="KW-0472">Membrane</keyword>
<keyword evidence="2" id="KW-1185">Reference proteome</keyword>
<proteinExistence type="predicted"/>
<feature type="transmembrane region" description="Helical" evidence="1">
    <location>
        <begin position="12"/>
        <end position="28"/>
    </location>
</feature>
<keyword evidence="1" id="KW-1133">Transmembrane helix</keyword>
<dbReference type="WBParaSite" id="SPAL_0001742900.1">
    <property type="protein sequence ID" value="SPAL_0001742900.1"/>
    <property type="gene ID" value="SPAL_0001742900"/>
</dbReference>
<organism evidence="2 3">
    <name type="scientific">Strongyloides papillosus</name>
    <name type="common">Intestinal threadworm</name>
    <dbReference type="NCBI Taxonomy" id="174720"/>
    <lineage>
        <taxon>Eukaryota</taxon>
        <taxon>Metazoa</taxon>
        <taxon>Ecdysozoa</taxon>
        <taxon>Nematoda</taxon>
        <taxon>Chromadorea</taxon>
        <taxon>Rhabditida</taxon>
        <taxon>Tylenchina</taxon>
        <taxon>Panagrolaimomorpha</taxon>
        <taxon>Strongyloidoidea</taxon>
        <taxon>Strongyloididae</taxon>
        <taxon>Strongyloides</taxon>
    </lineage>
</organism>
<evidence type="ECO:0000313" key="3">
    <source>
        <dbReference type="WBParaSite" id="SPAL_0001742900.1"/>
    </source>
</evidence>
<sequence>MLLNKIQHQEGTKLFCLTFFTFPYLYYFFRHISDDETHRIRNSTLSTSIVIFFIDIMEGRMERNELKIVSILTFVLINITGYMFEYLILENNMILSFDIILSLSSCVRSIY</sequence>
<feature type="transmembrane region" description="Helical" evidence="1">
    <location>
        <begin position="69"/>
        <end position="89"/>
    </location>
</feature>
<protein>
    <submittedName>
        <fullName evidence="3">Uncharacterized protein</fullName>
    </submittedName>
</protein>
<name>A0A0N5CHW7_STREA</name>
<dbReference type="AlphaFoldDB" id="A0A0N5CHW7"/>
<accession>A0A0N5CHW7</accession>
<keyword evidence="1" id="KW-0812">Transmembrane</keyword>
<reference evidence="3" key="1">
    <citation type="submission" date="2017-02" db="UniProtKB">
        <authorList>
            <consortium name="WormBaseParasite"/>
        </authorList>
    </citation>
    <scope>IDENTIFICATION</scope>
</reference>